<accession>A0A0K2AJB3</accession>
<dbReference type="Proteomes" id="UP000061018">
    <property type="component" value="Chromosome"/>
</dbReference>
<dbReference type="KEGG" id="samb:SAM23877_0044"/>
<dbReference type="AlphaFoldDB" id="A0A0K2AJB3"/>
<keyword evidence="1" id="KW-1133">Transmembrane helix</keyword>
<evidence type="ECO:0000313" key="2">
    <source>
        <dbReference type="EMBL" id="AKZ53093.1"/>
    </source>
</evidence>
<dbReference type="KEGG" id="samb:SAM23877_7625"/>
<protein>
    <submittedName>
        <fullName evidence="2">Uncharacterized protein</fullName>
    </submittedName>
</protein>
<keyword evidence="1" id="KW-0812">Transmembrane</keyword>
<dbReference type="EMBL" id="CP012382">
    <property type="protein sequence ID" value="AKZ53093.1"/>
    <property type="molecule type" value="Genomic_DNA"/>
</dbReference>
<proteinExistence type="predicted"/>
<reference evidence="4" key="1">
    <citation type="journal article" date="2015" name="J. Biotechnol.">
        <title>Complete genome sequence of Streptomyces ambofaciens ATCC 23877, the spiramycin producer.</title>
        <authorList>
            <person name="Thibessard A."/>
            <person name="Haas D."/>
            <person name="Gerbaud C."/>
            <person name="Aigle B."/>
            <person name="Lautru S."/>
            <person name="Pernodet J.L."/>
            <person name="Leblond P."/>
        </authorList>
    </citation>
    <scope>NUCLEOTIDE SEQUENCE [LARGE SCALE GENOMIC DNA]</scope>
    <source>
        <strain evidence="4">ATCC 23877 / 3486 / DSM 40053 / JCM 4204 / NBRC 12836 / NRRL B-2516</strain>
    </source>
</reference>
<sequence>MCMRSSGDLRESRTWKVCVWTVLVLCILSSGASIMGEHWGFLFLSVLGVSATVLVLVQFRRRQ</sequence>
<evidence type="ECO:0000313" key="4">
    <source>
        <dbReference type="Proteomes" id="UP000061018"/>
    </source>
</evidence>
<reference evidence="2" key="2">
    <citation type="submission" date="2015-07" db="EMBL/GenBank/DDBJ databases">
        <title>Complete genome sequence of Streptomyces ambofaciens ATCC 23877, the spiramycin producer.</title>
        <authorList>
            <person name="Thibessard A."/>
            <person name="Haas D."/>
            <person name="Gerbaud C."/>
            <person name="Aigle B."/>
            <person name="Lautru S."/>
            <person name="Pernodet J.-L."/>
            <person name="Leblond P."/>
        </authorList>
    </citation>
    <scope>NUCLEOTIDE SEQUENCE [LARGE SCALE GENOMIC DNA]</scope>
    <source>
        <strain evidence="2">ATCC 23877</strain>
    </source>
</reference>
<keyword evidence="1" id="KW-0472">Membrane</keyword>
<gene>
    <name evidence="2" type="ORF">SAM23877_0044</name>
    <name evidence="3" type="ORF">SAM23877_7625</name>
</gene>
<evidence type="ECO:0000256" key="1">
    <source>
        <dbReference type="SAM" id="Phobius"/>
    </source>
</evidence>
<evidence type="ECO:0000313" key="3">
    <source>
        <dbReference type="EMBL" id="AKZ60666.1"/>
    </source>
</evidence>
<feature type="transmembrane region" description="Helical" evidence="1">
    <location>
        <begin position="41"/>
        <end position="59"/>
    </location>
</feature>
<name>A0A0K2AJB3_STRA7</name>
<organism evidence="2 4">
    <name type="scientific">Streptomyces ambofaciens (strain ATCC 23877 / 3486 / DSM 40053 / JCM 4204 / NBRC 12836 / NRRL B-2516)</name>
    <dbReference type="NCBI Taxonomy" id="278992"/>
    <lineage>
        <taxon>Bacteria</taxon>
        <taxon>Bacillati</taxon>
        <taxon>Actinomycetota</taxon>
        <taxon>Actinomycetes</taxon>
        <taxon>Kitasatosporales</taxon>
        <taxon>Streptomycetaceae</taxon>
        <taxon>Streptomyces</taxon>
    </lineage>
</organism>
<dbReference type="EMBL" id="CP012382">
    <property type="protein sequence ID" value="AKZ60666.1"/>
    <property type="molecule type" value="Genomic_DNA"/>
</dbReference>